<keyword evidence="5 7" id="KW-0472">Membrane</keyword>
<evidence type="ECO:0000313" key="9">
    <source>
        <dbReference type="EMBL" id="CAD7077517.1"/>
    </source>
</evidence>
<comment type="catalytic activity">
    <reaction evidence="7">
        <text>L-cysteinyl-[protein] + hexadecanoyl-CoA = S-hexadecanoyl-L-cysteinyl-[protein] + CoA</text>
        <dbReference type="Rhea" id="RHEA:36683"/>
        <dbReference type="Rhea" id="RHEA-COMP:10131"/>
        <dbReference type="Rhea" id="RHEA-COMP:11032"/>
        <dbReference type="ChEBI" id="CHEBI:29950"/>
        <dbReference type="ChEBI" id="CHEBI:57287"/>
        <dbReference type="ChEBI" id="CHEBI:57379"/>
        <dbReference type="ChEBI" id="CHEBI:74151"/>
        <dbReference type="EC" id="2.3.1.225"/>
    </reaction>
</comment>
<dbReference type="PROSITE" id="PS50216">
    <property type="entry name" value="DHHC"/>
    <property type="match status" value="1"/>
</dbReference>
<evidence type="ECO:0000259" key="8">
    <source>
        <dbReference type="Pfam" id="PF01529"/>
    </source>
</evidence>
<dbReference type="GO" id="GO:0019706">
    <property type="term" value="F:protein-cysteine S-palmitoyltransferase activity"/>
    <property type="evidence" value="ECO:0007669"/>
    <property type="project" value="UniProtKB-EC"/>
</dbReference>
<feature type="transmembrane region" description="Helical" evidence="7">
    <location>
        <begin position="194"/>
        <end position="215"/>
    </location>
</feature>
<dbReference type="AlphaFoldDB" id="A0A7R8YMJ2"/>
<dbReference type="OrthoDB" id="302728at2759"/>
<feature type="transmembrane region" description="Helical" evidence="7">
    <location>
        <begin position="51"/>
        <end position="72"/>
    </location>
</feature>
<evidence type="ECO:0000256" key="4">
    <source>
        <dbReference type="ARBA" id="ARBA00022989"/>
    </source>
</evidence>
<comment type="similarity">
    <text evidence="7">Belongs to the DHHC palmitoyltransferase family.</text>
</comment>
<evidence type="ECO:0000256" key="6">
    <source>
        <dbReference type="ARBA" id="ARBA00023315"/>
    </source>
</evidence>
<keyword evidence="4 7" id="KW-1133">Transmembrane helix</keyword>
<protein>
    <recommendedName>
        <fullName evidence="7">Palmitoyltransferase</fullName>
        <ecNumber evidence="7">2.3.1.225</ecNumber>
    </recommendedName>
</protein>
<dbReference type="PANTHER" id="PTHR12246">
    <property type="entry name" value="PALMITOYLTRANSFERASE ZDHHC16"/>
    <property type="match status" value="1"/>
</dbReference>
<evidence type="ECO:0000256" key="2">
    <source>
        <dbReference type="ARBA" id="ARBA00022679"/>
    </source>
</evidence>
<dbReference type="InterPro" id="IPR001594">
    <property type="entry name" value="Palmitoyltrfase_DHHC"/>
</dbReference>
<feature type="transmembrane region" description="Helical" evidence="7">
    <location>
        <begin position="142"/>
        <end position="162"/>
    </location>
</feature>
<dbReference type="OMA" id="RMHIAWL"/>
<keyword evidence="3 7" id="KW-0812">Transmembrane</keyword>
<evidence type="ECO:0000256" key="1">
    <source>
        <dbReference type="ARBA" id="ARBA00004141"/>
    </source>
</evidence>
<dbReference type="InterPro" id="IPR039859">
    <property type="entry name" value="PFA4/ZDH16/20/ERF2-like"/>
</dbReference>
<evidence type="ECO:0000313" key="10">
    <source>
        <dbReference type="Proteomes" id="UP000594454"/>
    </source>
</evidence>
<comment type="domain">
    <text evidence="7">The DHHC domain is required for palmitoyltransferase activity.</text>
</comment>
<feature type="domain" description="Palmitoyltransferase DHHC" evidence="8">
    <location>
        <begin position="90"/>
        <end position="225"/>
    </location>
</feature>
<evidence type="ECO:0000256" key="5">
    <source>
        <dbReference type="ARBA" id="ARBA00023136"/>
    </source>
</evidence>
<gene>
    <name evidence="9" type="ORF">HERILL_LOCUS858</name>
</gene>
<dbReference type="EMBL" id="LR899009">
    <property type="protein sequence ID" value="CAD7077517.1"/>
    <property type="molecule type" value="Genomic_DNA"/>
</dbReference>
<comment type="subcellular location">
    <subcellularLocation>
        <location evidence="1">Membrane</location>
        <topology evidence="1">Multi-pass membrane protein</topology>
    </subcellularLocation>
</comment>
<dbReference type="GO" id="GO:0016020">
    <property type="term" value="C:membrane"/>
    <property type="evidence" value="ECO:0007669"/>
    <property type="project" value="UniProtKB-SubCell"/>
</dbReference>
<proteinExistence type="inferred from homology"/>
<accession>A0A7R8YMJ2</accession>
<keyword evidence="2 7" id="KW-0808">Transferase</keyword>
<dbReference type="Proteomes" id="UP000594454">
    <property type="component" value="Chromosome 1"/>
</dbReference>
<dbReference type="EC" id="2.3.1.225" evidence="7"/>
<sequence>MILRRNFLPHILPDISATLFLSVCVAITFWFELFVVVPEFHAPGSLAYNLTFAAAVFLLLNVKGNMLAVMLVDTSIKGRILTPPEDPEQKKQWRLCSVCETMAPPRSWHCNTCKTCILKRDHHCLFTGCCIGHHNHRYFMMLMLFLFIGSTYASFYNHYFIWYHHAKMYKSYWTVLKLVMPLFMLTLDTTSGNFYLAIFELNLIAIAISGMLLIYHGKIILKGGVVHERRKPMYNLGWKQNLKIVFGERWYLVWILPFIESKLPHDGIHWEKVGSNSAKNR</sequence>
<evidence type="ECO:0000256" key="7">
    <source>
        <dbReference type="RuleBase" id="RU079119"/>
    </source>
</evidence>
<keyword evidence="10" id="KW-1185">Reference proteome</keyword>
<reference evidence="9 10" key="1">
    <citation type="submission" date="2020-11" db="EMBL/GenBank/DDBJ databases">
        <authorList>
            <person name="Wallbank WR R."/>
            <person name="Pardo Diaz C."/>
            <person name="Kozak K."/>
            <person name="Martin S."/>
            <person name="Jiggins C."/>
            <person name="Moest M."/>
            <person name="Warren A I."/>
            <person name="Generalovic N T."/>
            <person name="Byers J.R.P. K."/>
            <person name="Montejo-Kovacevich G."/>
            <person name="Yen C E."/>
        </authorList>
    </citation>
    <scope>NUCLEOTIDE SEQUENCE [LARGE SCALE GENOMIC DNA]</scope>
</reference>
<dbReference type="Pfam" id="PF01529">
    <property type="entry name" value="DHHC"/>
    <property type="match status" value="1"/>
</dbReference>
<evidence type="ECO:0000256" key="3">
    <source>
        <dbReference type="ARBA" id="ARBA00022692"/>
    </source>
</evidence>
<feature type="transmembrane region" description="Helical" evidence="7">
    <location>
        <begin position="12"/>
        <end position="31"/>
    </location>
</feature>
<dbReference type="InParanoid" id="A0A7R8YMJ2"/>
<name>A0A7R8YMJ2_HERIL</name>
<keyword evidence="6 7" id="KW-0012">Acyltransferase</keyword>
<dbReference type="FunCoup" id="A0A7R8YMJ2">
    <property type="interactions" value="806"/>
</dbReference>
<organism evidence="9 10">
    <name type="scientific">Hermetia illucens</name>
    <name type="common">Black soldier fly</name>
    <dbReference type="NCBI Taxonomy" id="343691"/>
    <lineage>
        <taxon>Eukaryota</taxon>
        <taxon>Metazoa</taxon>
        <taxon>Ecdysozoa</taxon>
        <taxon>Arthropoda</taxon>
        <taxon>Hexapoda</taxon>
        <taxon>Insecta</taxon>
        <taxon>Pterygota</taxon>
        <taxon>Neoptera</taxon>
        <taxon>Endopterygota</taxon>
        <taxon>Diptera</taxon>
        <taxon>Brachycera</taxon>
        <taxon>Stratiomyomorpha</taxon>
        <taxon>Stratiomyidae</taxon>
        <taxon>Hermetiinae</taxon>
        <taxon>Hermetia</taxon>
    </lineage>
</organism>